<sequence length="172" mass="19063">MPTLHFRNAVPADATRCYHIETSAYEGDEAATLEKIATRIALYPQGFLILEVDGEVIGFINSGCAQEVVMSDESFKELVGHSPDAPNVVIMSVVVDPDHQGKGYSTQLMEAFVQRMQGMGKKTIHLMCKDHHVELYKRMGYGYVQPSASDHGGMAWHEMVMDIQALDTEGRS</sequence>
<accession>A0A7X2V0N8</accession>
<evidence type="ECO:0000313" key="5">
    <source>
        <dbReference type="Proteomes" id="UP000431485"/>
    </source>
</evidence>
<dbReference type="Proteomes" id="UP000431485">
    <property type="component" value="Unassembled WGS sequence"/>
</dbReference>
<dbReference type="InterPro" id="IPR016181">
    <property type="entry name" value="Acyl_CoA_acyltransferase"/>
</dbReference>
<dbReference type="PROSITE" id="PS51186">
    <property type="entry name" value="GNAT"/>
    <property type="match status" value="1"/>
</dbReference>
<dbReference type="Pfam" id="PF00583">
    <property type="entry name" value="Acetyltransf_1"/>
    <property type="match status" value="1"/>
</dbReference>
<keyword evidence="5" id="KW-1185">Reference proteome</keyword>
<name>A0A7X2V0N8_9PSED</name>
<gene>
    <name evidence="4" type="ORF">GIR22_21710</name>
</gene>
<dbReference type="GO" id="GO:0008080">
    <property type="term" value="F:N-acetyltransferase activity"/>
    <property type="evidence" value="ECO:0007669"/>
    <property type="project" value="UniProtKB-ARBA"/>
</dbReference>
<evidence type="ECO:0000313" key="4">
    <source>
        <dbReference type="EMBL" id="MTD21748.1"/>
    </source>
</evidence>
<evidence type="ECO:0000256" key="2">
    <source>
        <dbReference type="ARBA" id="ARBA00023315"/>
    </source>
</evidence>
<dbReference type="InterPro" id="IPR051635">
    <property type="entry name" value="SNAT-like"/>
</dbReference>
<dbReference type="SUPFAM" id="SSF55729">
    <property type="entry name" value="Acyl-CoA N-acyltransferases (Nat)"/>
    <property type="match status" value="1"/>
</dbReference>
<protein>
    <submittedName>
        <fullName evidence="4">GNAT family N-acetyltransferase</fullName>
    </submittedName>
</protein>
<comment type="caution">
    <text evidence="4">The sequence shown here is derived from an EMBL/GenBank/DDBJ whole genome shotgun (WGS) entry which is preliminary data.</text>
</comment>
<keyword evidence="2" id="KW-0012">Acyltransferase</keyword>
<dbReference type="Gene3D" id="3.40.630.30">
    <property type="match status" value="1"/>
</dbReference>
<organism evidence="4 5">
    <name type="scientific">Pseudomonas karstica</name>
    <dbReference type="NCBI Taxonomy" id="1055468"/>
    <lineage>
        <taxon>Bacteria</taxon>
        <taxon>Pseudomonadati</taxon>
        <taxon>Pseudomonadota</taxon>
        <taxon>Gammaproteobacteria</taxon>
        <taxon>Pseudomonadales</taxon>
        <taxon>Pseudomonadaceae</taxon>
        <taxon>Pseudomonas</taxon>
    </lineage>
</organism>
<proteinExistence type="predicted"/>
<dbReference type="OrthoDB" id="9800962at2"/>
<dbReference type="RefSeq" id="WP_154745322.1">
    <property type="nucleotide sequence ID" value="NZ_JBHSTG010000041.1"/>
</dbReference>
<evidence type="ECO:0000256" key="1">
    <source>
        <dbReference type="ARBA" id="ARBA00022679"/>
    </source>
</evidence>
<dbReference type="CDD" id="cd04301">
    <property type="entry name" value="NAT_SF"/>
    <property type="match status" value="1"/>
</dbReference>
<keyword evidence="1 4" id="KW-0808">Transferase</keyword>
<reference evidence="4 5" key="1">
    <citation type="submission" date="2019-11" db="EMBL/GenBank/DDBJ databases">
        <title>Pseudmonas karstica sp. nov. and Pseudomonas spelaei sp. nov. from caves.</title>
        <authorList>
            <person name="Zeman M."/>
        </authorList>
    </citation>
    <scope>NUCLEOTIDE SEQUENCE [LARGE SCALE GENOMIC DNA]</scope>
    <source>
        <strain evidence="4 5">CCM 7891</strain>
    </source>
</reference>
<dbReference type="EMBL" id="WLYI01000034">
    <property type="protein sequence ID" value="MTD21748.1"/>
    <property type="molecule type" value="Genomic_DNA"/>
</dbReference>
<dbReference type="InterPro" id="IPR000182">
    <property type="entry name" value="GNAT_dom"/>
</dbReference>
<evidence type="ECO:0000259" key="3">
    <source>
        <dbReference type="PROSITE" id="PS51186"/>
    </source>
</evidence>
<dbReference type="PANTHER" id="PTHR10908:SF0">
    <property type="entry name" value="SEROTONIN N-ACETYLTRANSFERASE"/>
    <property type="match status" value="1"/>
</dbReference>
<feature type="domain" description="N-acetyltransferase" evidence="3">
    <location>
        <begin position="4"/>
        <end position="164"/>
    </location>
</feature>
<dbReference type="AlphaFoldDB" id="A0A7X2V0N8"/>
<dbReference type="PANTHER" id="PTHR10908">
    <property type="entry name" value="SEROTONIN N-ACETYLTRANSFERASE"/>
    <property type="match status" value="1"/>
</dbReference>